<keyword evidence="2" id="KW-1185">Reference proteome</keyword>
<proteinExistence type="predicted"/>
<dbReference type="EMBL" id="JAAIUW010000007">
    <property type="protein sequence ID" value="KAF7823371.1"/>
    <property type="molecule type" value="Genomic_DNA"/>
</dbReference>
<gene>
    <name evidence="1" type="ORF">G2W53_021515</name>
</gene>
<organism evidence="1 2">
    <name type="scientific">Senna tora</name>
    <dbReference type="NCBI Taxonomy" id="362788"/>
    <lineage>
        <taxon>Eukaryota</taxon>
        <taxon>Viridiplantae</taxon>
        <taxon>Streptophyta</taxon>
        <taxon>Embryophyta</taxon>
        <taxon>Tracheophyta</taxon>
        <taxon>Spermatophyta</taxon>
        <taxon>Magnoliopsida</taxon>
        <taxon>eudicotyledons</taxon>
        <taxon>Gunneridae</taxon>
        <taxon>Pentapetalae</taxon>
        <taxon>rosids</taxon>
        <taxon>fabids</taxon>
        <taxon>Fabales</taxon>
        <taxon>Fabaceae</taxon>
        <taxon>Caesalpinioideae</taxon>
        <taxon>Cassia clade</taxon>
        <taxon>Senna</taxon>
    </lineage>
</organism>
<evidence type="ECO:0000313" key="2">
    <source>
        <dbReference type="Proteomes" id="UP000634136"/>
    </source>
</evidence>
<reference evidence="1" key="1">
    <citation type="submission" date="2020-09" db="EMBL/GenBank/DDBJ databases">
        <title>Genome-Enabled Discovery of Anthraquinone Biosynthesis in Senna tora.</title>
        <authorList>
            <person name="Kang S.-H."/>
            <person name="Pandey R.P."/>
            <person name="Lee C.-M."/>
            <person name="Sim J.-S."/>
            <person name="Jeong J.-T."/>
            <person name="Choi B.-S."/>
            <person name="Jung M."/>
            <person name="Ginzburg D."/>
            <person name="Zhao K."/>
            <person name="Won S.Y."/>
            <person name="Oh T.-J."/>
            <person name="Yu Y."/>
            <person name="Kim N.-H."/>
            <person name="Lee O.R."/>
            <person name="Lee T.-H."/>
            <person name="Bashyal P."/>
            <person name="Kim T.-S."/>
            <person name="Lee W.-H."/>
            <person name="Kawkins C."/>
            <person name="Kim C.-K."/>
            <person name="Kim J.S."/>
            <person name="Ahn B.O."/>
            <person name="Rhee S.Y."/>
            <person name="Sohng J.K."/>
        </authorList>
    </citation>
    <scope>NUCLEOTIDE SEQUENCE</scope>
    <source>
        <tissue evidence="1">Leaf</tissue>
    </source>
</reference>
<dbReference type="AlphaFoldDB" id="A0A834WL70"/>
<evidence type="ECO:0000313" key="1">
    <source>
        <dbReference type="EMBL" id="KAF7823371.1"/>
    </source>
</evidence>
<comment type="caution">
    <text evidence="1">The sequence shown here is derived from an EMBL/GenBank/DDBJ whole genome shotgun (WGS) entry which is preliminary data.</text>
</comment>
<sequence length="48" mass="6012">MASQITLRNRTQHKEMSSRIHYYYSQYSHLWIKSKKIKTIRIPKRYKL</sequence>
<accession>A0A834WL70</accession>
<name>A0A834WL70_9FABA</name>
<protein>
    <submittedName>
        <fullName evidence="1">Uncharacterized protein</fullName>
    </submittedName>
</protein>
<dbReference type="Proteomes" id="UP000634136">
    <property type="component" value="Unassembled WGS sequence"/>
</dbReference>